<proteinExistence type="predicted"/>
<evidence type="ECO:0000313" key="1">
    <source>
        <dbReference type="EMBL" id="VVC04240.1"/>
    </source>
</evidence>
<reference evidence="1 2" key="1">
    <citation type="submission" date="2019-08" db="EMBL/GenBank/DDBJ databases">
        <authorList>
            <person name="Vazquez-Campos X."/>
        </authorList>
    </citation>
    <scope>NUCLEOTIDE SEQUENCE [LARGE SCALE GENOMIC DNA]</scope>
    <source>
        <strain evidence="1">LFW-283_2</strain>
    </source>
</reference>
<dbReference type="Proteomes" id="UP000789941">
    <property type="component" value="Unassembled WGS sequence"/>
</dbReference>
<gene>
    <name evidence="1" type="ORF">LFW2832_00832</name>
</gene>
<comment type="caution">
    <text evidence="1">The sequence shown here is derived from an EMBL/GenBank/DDBJ whole genome shotgun (WGS) entry which is preliminary data.</text>
</comment>
<evidence type="ECO:0000313" key="2">
    <source>
        <dbReference type="Proteomes" id="UP000789941"/>
    </source>
</evidence>
<dbReference type="AlphaFoldDB" id="A0A5E4LQM5"/>
<protein>
    <submittedName>
        <fullName evidence="1">Uncharacterized protein</fullName>
    </submittedName>
</protein>
<sequence length="115" mass="12908">MVALDIIDEENKAKIVTMWKNMSETDKAHFINQVALALSIWGSDEKGKKLVVEVLRFLSNNGTSTLADFGLYIEKVCEVKDAAGLTDKIRRAAKIIESYRIKNALSSEPHRDLDI</sequence>
<dbReference type="EMBL" id="CABMJJ010000009">
    <property type="protein sequence ID" value="VVC04240.1"/>
    <property type="molecule type" value="Genomic_DNA"/>
</dbReference>
<organism evidence="1 2">
    <name type="scientific">Candidatus Bilamarchaeum dharawalense</name>
    <dbReference type="NCBI Taxonomy" id="2885759"/>
    <lineage>
        <taxon>Archaea</taxon>
        <taxon>Candidatus Micrarchaeota</taxon>
        <taxon>Candidatus Micrarchaeia</taxon>
        <taxon>Candidatus Anstonellales</taxon>
        <taxon>Candidatus Bilamarchaeaceae</taxon>
        <taxon>Candidatus Bilamarchaeum</taxon>
    </lineage>
</organism>
<name>A0A5E4LQM5_9ARCH</name>
<accession>A0A5E4LQM5</accession>